<dbReference type="NCBIfam" id="TIGR01430">
    <property type="entry name" value="aden_deam"/>
    <property type="match status" value="1"/>
</dbReference>
<dbReference type="SUPFAM" id="SSF51556">
    <property type="entry name" value="Metallo-dependent hydrolases"/>
    <property type="match status" value="1"/>
</dbReference>
<comment type="cofactor">
    <cofactor evidence="1">
        <name>Zn(2+)</name>
        <dbReference type="ChEBI" id="CHEBI:29105"/>
    </cofactor>
</comment>
<dbReference type="InterPro" id="IPR006330">
    <property type="entry name" value="Ado/ade_deaminase"/>
</dbReference>
<sequence length="369" mass="38977">MSDPLHAPLSGTPSAAPAQAAPAPSVPDGLADFIAGLPKAELHVHHVGSASPRIVSELAARHPEAGVPSDPEALAGYFTFTDFAHFIQVYLSVVGLVRDAEDVRLLTYEVARDMARQSVRYAELTVTPYSSVARGIPDGAFLEAIEDARTAAERELGVVLRWIFDIPGEAGLAAAEETTRLATTMAPDGLVGFGLGGPEIGVPRPQFKPYFDRALATGLHSVPHAGETTGPETIWDALTSLRAERIGHGTSAARDPRLLEHLAERGIPLEVCPTSNVATRAIDTLAEHPVGEMVKAGVTITVNSDDPPMFGTDLNTEYGIVAGLLGLDAAGVAELARAAVRASFLDTAAKSRLTEEIDAHLTAWQRRTP</sequence>
<evidence type="ECO:0000256" key="1">
    <source>
        <dbReference type="ARBA" id="ARBA00001947"/>
    </source>
</evidence>
<dbReference type="GO" id="GO:0019239">
    <property type="term" value="F:deaminase activity"/>
    <property type="evidence" value="ECO:0007669"/>
    <property type="project" value="InterPro"/>
</dbReference>
<dbReference type="InterPro" id="IPR001365">
    <property type="entry name" value="A_deaminase_dom"/>
</dbReference>
<dbReference type="Proteomes" id="UP000319210">
    <property type="component" value="Unassembled WGS sequence"/>
</dbReference>
<name>A0A4Y3R1R2_STRCI</name>
<dbReference type="NCBIfam" id="NF006854">
    <property type="entry name" value="PRK09358.3-1"/>
    <property type="match status" value="1"/>
</dbReference>
<dbReference type="PANTHER" id="PTHR43114">
    <property type="entry name" value="ADENINE DEAMINASE"/>
    <property type="match status" value="1"/>
</dbReference>
<dbReference type="Gene3D" id="3.20.20.140">
    <property type="entry name" value="Metal-dependent hydrolases"/>
    <property type="match status" value="1"/>
</dbReference>
<evidence type="ECO:0000313" key="8">
    <source>
        <dbReference type="EMBL" id="GEB51655.1"/>
    </source>
</evidence>
<dbReference type="InterPro" id="IPR032466">
    <property type="entry name" value="Metal_Hydrolase"/>
</dbReference>
<feature type="region of interest" description="Disordered" evidence="6">
    <location>
        <begin position="1"/>
        <end position="23"/>
    </location>
</feature>
<feature type="domain" description="Adenosine deaminase" evidence="7">
    <location>
        <begin position="38"/>
        <end position="359"/>
    </location>
</feature>
<evidence type="ECO:0000259" key="7">
    <source>
        <dbReference type="Pfam" id="PF00962"/>
    </source>
</evidence>
<dbReference type="AlphaFoldDB" id="A0A4Y3R1R2"/>
<evidence type="ECO:0000256" key="5">
    <source>
        <dbReference type="ARBA" id="ARBA00022833"/>
    </source>
</evidence>
<evidence type="ECO:0000256" key="3">
    <source>
        <dbReference type="ARBA" id="ARBA00022723"/>
    </source>
</evidence>
<dbReference type="GO" id="GO:0016814">
    <property type="term" value="F:hydrolase activity, acting on carbon-nitrogen (but not peptide) bonds, in cyclic amidines"/>
    <property type="evidence" value="ECO:0007669"/>
    <property type="project" value="UniProtKB-ARBA"/>
</dbReference>
<gene>
    <name evidence="8" type="ORF">SCA03_42060</name>
</gene>
<dbReference type="EMBL" id="BJMM01000022">
    <property type="protein sequence ID" value="GEB51655.1"/>
    <property type="molecule type" value="Genomic_DNA"/>
</dbReference>
<comment type="caution">
    <text evidence="8">The sequence shown here is derived from an EMBL/GenBank/DDBJ whole genome shotgun (WGS) entry which is preliminary data.</text>
</comment>
<evidence type="ECO:0000256" key="4">
    <source>
        <dbReference type="ARBA" id="ARBA00022801"/>
    </source>
</evidence>
<evidence type="ECO:0000256" key="6">
    <source>
        <dbReference type="SAM" id="MobiDB-lite"/>
    </source>
</evidence>
<proteinExistence type="inferred from homology"/>
<keyword evidence="5" id="KW-0862">Zinc</keyword>
<comment type="similarity">
    <text evidence="2">Belongs to the metallo-dependent hydrolases superfamily. Adenosine and AMP deaminases family.</text>
</comment>
<keyword evidence="4" id="KW-0378">Hydrolase</keyword>
<keyword evidence="3" id="KW-0479">Metal-binding</keyword>
<evidence type="ECO:0000256" key="2">
    <source>
        <dbReference type="ARBA" id="ARBA00006676"/>
    </source>
</evidence>
<protein>
    <submittedName>
        <fullName evidence="8">Aminodeoxyfutalosine deaminase</fullName>
    </submittedName>
</protein>
<accession>A0A4Y3R1R2</accession>
<feature type="compositionally biased region" description="Low complexity" evidence="6">
    <location>
        <begin position="13"/>
        <end position="23"/>
    </location>
</feature>
<keyword evidence="9" id="KW-1185">Reference proteome</keyword>
<dbReference type="Pfam" id="PF00962">
    <property type="entry name" value="A_deaminase"/>
    <property type="match status" value="1"/>
</dbReference>
<dbReference type="PANTHER" id="PTHR43114:SF6">
    <property type="entry name" value="ADENINE DEAMINASE"/>
    <property type="match status" value="1"/>
</dbReference>
<evidence type="ECO:0000313" key="9">
    <source>
        <dbReference type="Proteomes" id="UP000319210"/>
    </source>
</evidence>
<reference evidence="8 9" key="1">
    <citation type="submission" date="2019-06" db="EMBL/GenBank/DDBJ databases">
        <title>Whole genome shotgun sequence of Streptomyces cacaoi subsp. cacaoi NBRC 12748.</title>
        <authorList>
            <person name="Hosoyama A."/>
            <person name="Uohara A."/>
            <person name="Ohji S."/>
            <person name="Ichikawa N."/>
        </authorList>
    </citation>
    <scope>NUCLEOTIDE SEQUENCE [LARGE SCALE GENOMIC DNA]</scope>
    <source>
        <strain evidence="8 9">NBRC 12748</strain>
    </source>
</reference>
<dbReference type="GO" id="GO:0046872">
    <property type="term" value="F:metal ion binding"/>
    <property type="evidence" value="ECO:0007669"/>
    <property type="project" value="UniProtKB-KW"/>
</dbReference>
<organism evidence="8 9">
    <name type="scientific">Streptomyces cacaoi</name>
    <dbReference type="NCBI Taxonomy" id="1898"/>
    <lineage>
        <taxon>Bacteria</taxon>
        <taxon>Bacillati</taxon>
        <taxon>Actinomycetota</taxon>
        <taxon>Actinomycetes</taxon>
        <taxon>Kitasatosporales</taxon>
        <taxon>Streptomycetaceae</taxon>
        <taxon>Streptomyces</taxon>
    </lineage>
</organism>